<dbReference type="Proteomes" id="UP000054995">
    <property type="component" value="Unassembled WGS sequence"/>
</dbReference>
<evidence type="ECO:0000313" key="1">
    <source>
        <dbReference type="EMBL" id="KRY83229.1"/>
    </source>
</evidence>
<organism evidence="1 2">
    <name type="scientific">Trichinella pseudospiralis</name>
    <name type="common">Parasitic roundworm</name>
    <dbReference type="NCBI Taxonomy" id="6337"/>
    <lineage>
        <taxon>Eukaryota</taxon>
        <taxon>Metazoa</taxon>
        <taxon>Ecdysozoa</taxon>
        <taxon>Nematoda</taxon>
        <taxon>Enoplea</taxon>
        <taxon>Dorylaimia</taxon>
        <taxon>Trichinellida</taxon>
        <taxon>Trichinellidae</taxon>
        <taxon>Trichinella</taxon>
    </lineage>
</organism>
<gene>
    <name evidence="1" type="ORF">T4D_15055</name>
</gene>
<keyword evidence="2" id="KW-1185">Reference proteome</keyword>
<reference evidence="1 2" key="1">
    <citation type="submission" date="2015-01" db="EMBL/GenBank/DDBJ databases">
        <title>Evolution of Trichinella species and genotypes.</title>
        <authorList>
            <person name="Korhonen P.K."/>
            <person name="Edoardo P."/>
            <person name="Giuseppe L.R."/>
            <person name="Gasser R.B."/>
        </authorList>
    </citation>
    <scope>NUCLEOTIDE SEQUENCE [LARGE SCALE GENOMIC DNA]</scope>
    <source>
        <strain evidence="1">ISS470</strain>
    </source>
</reference>
<evidence type="ECO:0000313" key="2">
    <source>
        <dbReference type="Proteomes" id="UP000054995"/>
    </source>
</evidence>
<comment type="caution">
    <text evidence="1">The sequence shown here is derived from an EMBL/GenBank/DDBJ whole genome shotgun (WGS) entry which is preliminary data.</text>
</comment>
<dbReference type="AlphaFoldDB" id="A0A0V1FAR4"/>
<dbReference type="OrthoDB" id="125347at2759"/>
<name>A0A0V1FAR4_TRIPS</name>
<accession>A0A0V1FAR4</accession>
<sequence length="98" mass="10985">MMGWTIELQKCFKLSGISSPEDVTTEQDENVVRINELVTLHTAVSERRLVSDDIMNAEDYATIDDEVNVHECTEGTVGEIIEELLSKLNAKEVLSEES</sequence>
<protein>
    <submittedName>
        <fullName evidence="1">Uncharacterized protein</fullName>
    </submittedName>
</protein>
<proteinExistence type="predicted"/>
<dbReference type="EMBL" id="JYDT01000146">
    <property type="protein sequence ID" value="KRY83229.1"/>
    <property type="molecule type" value="Genomic_DNA"/>
</dbReference>